<feature type="coiled-coil region" evidence="1">
    <location>
        <begin position="487"/>
        <end position="546"/>
    </location>
</feature>
<evidence type="ECO:0000313" key="4">
    <source>
        <dbReference type="Proteomes" id="UP001212841"/>
    </source>
</evidence>
<accession>A0AAD5S7C0</accession>
<dbReference type="AlphaFoldDB" id="A0AAD5S7C0"/>
<feature type="compositionally biased region" description="Polar residues" evidence="2">
    <location>
        <begin position="198"/>
        <end position="213"/>
    </location>
</feature>
<comment type="caution">
    <text evidence="3">The sequence shown here is derived from an EMBL/GenBank/DDBJ whole genome shotgun (WGS) entry which is preliminary data.</text>
</comment>
<protein>
    <submittedName>
        <fullName evidence="3">Uncharacterized protein</fullName>
    </submittedName>
</protein>
<evidence type="ECO:0000313" key="3">
    <source>
        <dbReference type="EMBL" id="KAJ3048385.1"/>
    </source>
</evidence>
<evidence type="ECO:0000256" key="1">
    <source>
        <dbReference type="SAM" id="Coils"/>
    </source>
</evidence>
<name>A0AAD5S7C0_9FUNG</name>
<organism evidence="3 4">
    <name type="scientific">Rhizophlyctis rosea</name>
    <dbReference type="NCBI Taxonomy" id="64517"/>
    <lineage>
        <taxon>Eukaryota</taxon>
        <taxon>Fungi</taxon>
        <taxon>Fungi incertae sedis</taxon>
        <taxon>Chytridiomycota</taxon>
        <taxon>Chytridiomycota incertae sedis</taxon>
        <taxon>Chytridiomycetes</taxon>
        <taxon>Rhizophlyctidales</taxon>
        <taxon>Rhizophlyctidaceae</taxon>
        <taxon>Rhizophlyctis</taxon>
    </lineage>
</organism>
<feature type="compositionally biased region" description="Basic and acidic residues" evidence="2">
    <location>
        <begin position="328"/>
        <end position="344"/>
    </location>
</feature>
<feature type="compositionally biased region" description="Acidic residues" evidence="2">
    <location>
        <begin position="409"/>
        <end position="420"/>
    </location>
</feature>
<dbReference type="Proteomes" id="UP001212841">
    <property type="component" value="Unassembled WGS sequence"/>
</dbReference>
<dbReference type="EMBL" id="JADGJD010000800">
    <property type="protein sequence ID" value="KAJ3048385.1"/>
    <property type="molecule type" value="Genomic_DNA"/>
</dbReference>
<sequence length="755" mass="86577">MGVYPNEQDMTVYTEFDELCSEMLSVVGEFETALEDMTMWKDDFLKQQVPSNVKLHLTLLFARLFRSKSDMHEPMFELIKQVRLYSRPWLDKRFALVELEKDWQRQNHILNIAIRKLEKLQMQREASCIMGTDDETIDGEGDIAQSDVMLNFQDGLTLITPQDIFMGSHGQFTPIGDVQPTVVPLSFDEESDIPKPSTAGTTISIRSADQSRAATAPGSRDSVAPKGRSSHHDALSSAREYITEDSPSWRRKAKTLVRKFTRILRDQHPGYEQTLARIHRRPFPTPVQPKYLSPQAGSIIDRQPRICSLRKAWSLVDLRIFHSETTDAELSHLGRKSTPDDPPKLVRSNSYNVLHCLSGNARLRSPMEPIPKDERERERERGLWRAMAVQRERARSSSRGRSARQKYEDDSDDDCSDEDDYETFDERYMQEFDDKEMQETINRFIDEHPFGPSDAGANEFNGAMDAVDGSKEQFTLQDVMELTLLHAQQMQILQTEYEERVDTLTNQMTEMEAATAAMREEYEKRIQQVQERAQRIALEYVKQSKEGTGTADTPSSADAANKALLEDLGVQEAAPTPVVEKKKKTPSLRRKTGWRERKTPARRMLHLVQRRVLPPRDKPVYTSAPFTMSFMERLRFWTEVKLQKRGAIQDKFQTIEKAANEEKLKQYHLLAQEGGAQGSKDDAHLPAEFMPMPGSVPPHKIRDAWADQGINMPWGGRYNVARRDLERVNILNLFDVALNLPPPPPPPNREPEDGY</sequence>
<gene>
    <name evidence="3" type="ORF">HK097_010621</name>
</gene>
<feature type="region of interest" description="Disordered" evidence="2">
    <location>
        <begin position="388"/>
        <end position="420"/>
    </location>
</feature>
<feature type="region of interest" description="Disordered" evidence="2">
    <location>
        <begin position="188"/>
        <end position="244"/>
    </location>
</feature>
<feature type="compositionally biased region" description="Basic residues" evidence="2">
    <location>
        <begin position="581"/>
        <end position="592"/>
    </location>
</feature>
<reference evidence="3" key="1">
    <citation type="submission" date="2020-05" db="EMBL/GenBank/DDBJ databases">
        <title>Phylogenomic resolution of chytrid fungi.</title>
        <authorList>
            <person name="Stajich J.E."/>
            <person name="Amses K."/>
            <person name="Simmons R."/>
            <person name="Seto K."/>
            <person name="Myers J."/>
            <person name="Bonds A."/>
            <person name="Quandt C.A."/>
            <person name="Barry K."/>
            <person name="Liu P."/>
            <person name="Grigoriev I."/>
            <person name="Longcore J.E."/>
            <person name="James T.Y."/>
        </authorList>
    </citation>
    <scope>NUCLEOTIDE SEQUENCE</scope>
    <source>
        <strain evidence="3">JEL0318</strain>
    </source>
</reference>
<feature type="region of interest" description="Disordered" evidence="2">
    <location>
        <begin position="328"/>
        <end position="347"/>
    </location>
</feature>
<evidence type="ECO:0000256" key="2">
    <source>
        <dbReference type="SAM" id="MobiDB-lite"/>
    </source>
</evidence>
<feature type="region of interest" description="Disordered" evidence="2">
    <location>
        <begin position="571"/>
        <end position="598"/>
    </location>
</feature>
<keyword evidence="4" id="KW-1185">Reference proteome</keyword>
<proteinExistence type="predicted"/>
<keyword evidence="1" id="KW-0175">Coiled coil</keyword>